<reference evidence="3" key="1">
    <citation type="journal article" date="2019" name="Int. J. Syst. Evol. Microbiol.">
        <title>The Global Catalogue of Microorganisms (GCM) 10K type strain sequencing project: providing services to taxonomists for standard genome sequencing and annotation.</title>
        <authorList>
            <consortium name="The Broad Institute Genomics Platform"/>
            <consortium name="The Broad Institute Genome Sequencing Center for Infectious Disease"/>
            <person name="Wu L."/>
            <person name="Ma J."/>
        </authorList>
    </citation>
    <scope>NUCLEOTIDE SEQUENCE [LARGE SCALE GENOMIC DNA]</scope>
    <source>
        <strain evidence="3">CECT 9128</strain>
    </source>
</reference>
<dbReference type="Proteomes" id="UP001595793">
    <property type="component" value="Unassembled WGS sequence"/>
</dbReference>
<comment type="caution">
    <text evidence="2">The sequence shown here is derived from an EMBL/GenBank/DDBJ whole genome shotgun (WGS) entry which is preliminary data.</text>
</comment>
<dbReference type="RefSeq" id="WP_290230852.1">
    <property type="nucleotide sequence ID" value="NZ_JAUFPZ010000002.1"/>
</dbReference>
<evidence type="ECO:0000256" key="1">
    <source>
        <dbReference type="SAM" id="Phobius"/>
    </source>
</evidence>
<name>A0ABV8H5C7_9FLAO</name>
<dbReference type="PROSITE" id="PS51257">
    <property type="entry name" value="PROKAR_LIPOPROTEIN"/>
    <property type="match status" value="1"/>
</dbReference>
<sequence length="147" mass="16765">MKKDRVNIVGIGILYIIILISCKSGLNYYENQKIITKSCELEKLINTSVVVQGVYYECMEYNGFQTSDKGSCKEKFDIYLNFEQIEIPENLLDKFYQIHGCTGTIKMTIKGILKNDSENGYGHLGSNNSELIVQKVIDFGKVKYIKP</sequence>
<keyword evidence="3" id="KW-1185">Reference proteome</keyword>
<evidence type="ECO:0008006" key="4">
    <source>
        <dbReference type="Google" id="ProtNLM"/>
    </source>
</evidence>
<keyword evidence="1" id="KW-0812">Transmembrane</keyword>
<protein>
    <recommendedName>
        <fullName evidence="4">Lipoprotein</fullName>
    </recommendedName>
</protein>
<keyword evidence="1" id="KW-1133">Transmembrane helix</keyword>
<evidence type="ECO:0000313" key="2">
    <source>
        <dbReference type="EMBL" id="MFC4026067.1"/>
    </source>
</evidence>
<proteinExistence type="predicted"/>
<feature type="transmembrane region" description="Helical" evidence="1">
    <location>
        <begin position="6"/>
        <end position="26"/>
    </location>
</feature>
<accession>A0ABV8H5C7</accession>
<gene>
    <name evidence="2" type="ORF">ACFOS1_01490</name>
</gene>
<dbReference type="EMBL" id="JBHSAS010000003">
    <property type="protein sequence ID" value="MFC4026067.1"/>
    <property type="molecule type" value="Genomic_DNA"/>
</dbReference>
<evidence type="ECO:0000313" key="3">
    <source>
        <dbReference type="Proteomes" id="UP001595793"/>
    </source>
</evidence>
<keyword evidence="1" id="KW-0472">Membrane</keyword>
<organism evidence="2 3">
    <name type="scientific">Zunongwangia endophytica</name>
    <dbReference type="NCBI Taxonomy" id="1808945"/>
    <lineage>
        <taxon>Bacteria</taxon>
        <taxon>Pseudomonadati</taxon>
        <taxon>Bacteroidota</taxon>
        <taxon>Flavobacteriia</taxon>
        <taxon>Flavobacteriales</taxon>
        <taxon>Flavobacteriaceae</taxon>
        <taxon>Zunongwangia</taxon>
    </lineage>
</organism>